<name>A0ABY9CQ87_VITVI</name>
<reference evidence="1 2" key="1">
    <citation type="journal article" date="2023" name="Hortic Res">
        <title>The complete reference genome for grapevine (Vitis vinifera L.) genetics and breeding.</title>
        <authorList>
            <person name="Shi X."/>
            <person name="Cao S."/>
            <person name="Wang X."/>
            <person name="Huang S."/>
            <person name="Wang Y."/>
            <person name="Liu Z."/>
            <person name="Liu W."/>
            <person name="Leng X."/>
            <person name="Peng Y."/>
            <person name="Wang N."/>
            <person name="Wang Y."/>
            <person name="Ma Z."/>
            <person name="Xu X."/>
            <person name="Zhang F."/>
            <person name="Xue H."/>
            <person name="Zhong H."/>
            <person name="Wang Y."/>
            <person name="Zhang K."/>
            <person name="Velt A."/>
            <person name="Avia K."/>
            <person name="Holtgrawe D."/>
            <person name="Grimplet J."/>
            <person name="Matus J.T."/>
            <person name="Ware D."/>
            <person name="Wu X."/>
            <person name="Wang H."/>
            <person name="Liu C."/>
            <person name="Fang Y."/>
            <person name="Rustenholz C."/>
            <person name="Cheng Z."/>
            <person name="Xiao H."/>
            <person name="Zhou Y."/>
        </authorList>
    </citation>
    <scope>NUCLEOTIDE SEQUENCE [LARGE SCALE GENOMIC DNA]</scope>
    <source>
        <strain evidence="2">cv. Pinot noir / PN40024</strain>
        <tissue evidence="1">Leaf</tissue>
    </source>
</reference>
<dbReference type="InterPro" id="IPR051596">
    <property type="entry name" value="Caulimoviridae_Movement"/>
</dbReference>
<proteinExistence type="predicted"/>
<sequence>MSRRSTDSQDTVVNSEKINYPKIQNDLDDWKLPKVSNQEIYKKRIFKFFTDYTIRTSEMSVNLEQDDQVIRLLDSKSIDKHKKDGYNFMHFGMTQVAAKPLTRLGLNTSIFICLRDNRHLNYRDSIIGAVQAGLNDGPVYFQFFPNFTVRLKDADILDSVVLHVKTHGFKFKPGNSPVSIITRFSYKSMTTNIGSGALCITPKGETTLFYSDMLDKSNFIIPKKIKWSEVEFPENWHFVNVVPAIE</sequence>
<dbReference type="PANTHER" id="PTHR47599:SF4">
    <property type="entry name" value="POLYPROTEIN"/>
    <property type="match status" value="1"/>
</dbReference>
<gene>
    <name evidence="1" type="ORF">VitviT2T_015961</name>
</gene>
<accession>A0ABY9CQ87</accession>
<dbReference type="PANTHER" id="PTHR47599">
    <property type="entry name" value="CELL-TO-CELL MOVEMENT PROTEIN"/>
    <property type="match status" value="1"/>
</dbReference>
<dbReference type="EMBL" id="CP126657">
    <property type="protein sequence ID" value="WJZ97352.1"/>
    <property type="molecule type" value="Genomic_DNA"/>
</dbReference>
<organism evidence="1 2">
    <name type="scientific">Vitis vinifera</name>
    <name type="common">Grape</name>
    <dbReference type="NCBI Taxonomy" id="29760"/>
    <lineage>
        <taxon>Eukaryota</taxon>
        <taxon>Viridiplantae</taxon>
        <taxon>Streptophyta</taxon>
        <taxon>Embryophyta</taxon>
        <taxon>Tracheophyta</taxon>
        <taxon>Spermatophyta</taxon>
        <taxon>Magnoliopsida</taxon>
        <taxon>eudicotyledons</taxon>
        <taxon>Gunneridae</taxon>
        <taxon>Pentapetalae</taxon>
        <taxon>rosids</taxon>
        <taxon>Vitales</taxon>
        <taxon>Vitaceae</taxon>
        <taxon>Viteae</taxon>
        <taxon>Vitis</taxon>
    </lineage>
</organism>
<keyword evidence="2" id="KW-1185">Reference proteome</keyword>
<evidence type="ECO:0000313" key="2">
    <source>
        <dbReference type="Proteomes" id="UP001227230"/>
    </source>
</evidence>
<protein>
    <recommendedName>
        <fullName evidence="3">Movement protein</fullName>
    </recommendedName>
</protein>
<dbReference type="InterPro" id="IPR028919">
    <property type="entry name" value="Viral_movement"/>
</dbReference>
<dbReference type="Pfam" id="PF01107">
    <property type="entry name" value="MP"/>
    <property type="match status" value="1"/>
</dbReference>
<dbReference type="Proteomes" id="UP001227230">
    <property type="component" value="Chromosome 10"/>
</dbReference>
<evidence type="ECO:0008006" key="3">
    <source>
        <dbReference type="Google" id="ProtNLM"/>
    </source>
</evidence>
<evidence type="ECO:0000313" key="1">
    <source>
        <dbReference type="EMBL" id="WJZ97352.1"/>
    </source>
</evidence>